<reference evidence="11 12" key="1">
    <citation type="submission" date="2020-07" db="EMBL/GenBank/DDBJ databases">
        <title>Pseudogemmobacter sp. nov., isolated from poultry manure in Taiwan.</title>
        <authorList>
            <person name="Lin S.-Y."/>
            <person name="Tang Y.-S."/>
            <person name="Young C.-C."/>
        </authorList>
    </citation>
    <scope>NUCLEOTIDE SEQUENCE [LARGE SCALE GENOMIC DNA]</scope>
    <source>
        <strain evidence="11 12">CC-YST710</strain>
    </source>
</reference>
<evidence type="ECO:0000313" key="11">
    <source>
        <dbReference type="EMBL" id="MCB5410686.1"/>
    </source>
</evidence>
<comment type="similarity">
    <text evidence="2">Belongs to the YkuD family.</text>
</comment>
<dbReference type="PANTHER" id="PTHR30582:SF24">
    <property type="entry name" value="L,D-TRANSPEPTIDASE ERFK_SRFK-RELATED"/>
    <property type="match status" value="1"/>
</dbReference>
<dbReference type="Gene3D" id="2.40.440.10">
    <property type="entry name" value="L,D-transpeptidase catalytic domain-like"/>
    <property type="match status" value="1"/>
</dbReference>
<dbReference type="SUPFAM" id="SSF141523">
    <property type="entry name" value="L,D-transpeptidase catalytic domain-like"/>
    <property type="match status" value="1"/>
</dbReference>
<dbReference type="InterPro" id="IPR038063">
    <property type="entry name" value="Transpep_catalytic_dom"/>
</dbReference>
<accession>A0ABS8CMQ9</accession>
<evidence type="ECO:0000256" key="2">
    <source>
        <dbReference type="ARBA" id="ARBA00005992"/>
    </source>
</evidence>
<evidence type="ECO:0000256" key="3">
    <source>
        <dbReference type="ARBA" id="ARBA00022676"/>
    </source>
</evidence>
<feature type="active site" description="Nucleophile" evidence="9">
    <location>
        <position position="152"/>
    </location>
</feature>
<evidence type="ECO:0000256" key="9">
    <source>
        <dbReference type="PROSITE-ProRule" id="PRU01373"/>
    </source>
</evidence>
<dbReference type="PROSITE" id="PS52029">
    <property type="entry name" value="LD_TPASE"/>
    <property type="match status" value="1"/>
</dbReference>
<protein>
    <submittedName>
        <fullName evidence="11">L,D-transpeptidase</fullName>
    </submittedName>
</protein>
<keyword evidence="3" id="KW-0328">Glycosyltransferase</keyword>
<dbReference type="Proteomes" id="UP001198571">
    <property type="component" value="Unassembled WGS sequence"/>
</dbReference>
<evidence type="ECO:0000256" key="1">
    <source>
        <dbReference type="ARBA" id="ARBA00004752"/>
    </source>
</evidence>
<evidence type="ECO:0000313" key="12">
    <source>
        <dbReference type="Proteomes" id="UP001198571"/>
    </source>
</evidence>
<keyword evidence="8 9" id="KW-0961">Cell wall biogenesis/degradation</keyword>
<evidence type="ECO:0000256" key="8">
    <source>
        <dbReference type="ARBA" id="ARBA00023316"/>
    </source>
</evidence>
<evidence type="ECO:0000256" key="5">
    <source>
        <dbReference type="ARBA" id="ARBA00022801"/>
    </source>
</evidence>
<proteinExistence type="inferred from homology"/>
<dbReference type="InterPro" id="IPR005490">
    <property type="entry name" value="LD_TPept_cat_dom"/>
</dbReference>
<dbReference type="CDD" id="cd16913">
    <property type="entry name" value="YkuD_like"/>
    <property type="match status" value="1"/>
</dbReference>
<evidence type="ECO:0000256" key="6">
    <source>
        <dbReference type="ARBA" id="ARBA00022960"/>
    </source>
</evidence>
<sequence length="176" mass="19083">MYAARVDGGFALAAVDPATMNPEHIRQTVDYQTDELPGSIIVDQQARFLYFVLPEGKAIRYAVGVGPAALGFDGGDAVIDRKGIWPRWTPTASMVERNPGHYGKFKDGVPGGIANPMGARALYMQKDGHDTYYRVHGTNDPKSIGRAVSAGCIRMLNQDVIDLHARVKTGAKILVL</sequence>
<keyword evidence="5" id="KW-0378">Hydrolase</keyword>
<dbReference type="PANTHER" id="PTHR30582">
    <property type="entry name" value="L,D-TRANSPEPTIDASE"/>
    <property type="match status" value="1"/>
</dbReference>
<comment type="pathway">
    <text evidence="1 9">Cell wall biogenesis; peptidoglycan biosynthesis.</text>
</comment>
<evidence type="ECO:0000256" key="4">
    <source>
        <dbReference type="ARBA" id="ARBA00022679"/>
    </source>
</evidence>
<dbReference type="InterPro" id="IPR050979">
    <property type="entry name" value="LD-transpeptidase"/>
</dbReference>
<comment type="caution">
    <text evidence="11">The sequence shown here is derived from an EMBL/GenBank/DDBJ whole genome shotgun (WGS) entry which is preliminary data.</text>
</comment>
<dbReference type="Pfam" id="PF03734">
    <property type="entry name" value="YkuD"/>
    <property type="match status" value="1"/>
</dbReference>
<organism evidence="11 12">
    <name type="scientific">Pseudogemmobacter faecipullorum</name>
    <dbReference type="NCBI Taxonomy" id="2755041"/>
    <lineage>
        <taxon>Bacteria</taxon>
        <taxon>Pseudomonadati</taxon>
        <taxon>Pseudomonadota</taxon>
        <taxon>Alphaproteobacteria</taxon>
        <taxon>Rhodobacterales</taxon>
        <taxon>Paracoccaceae</taxon>
        <taxon>Pseudogemmobacter</taxon>
    </lineage>
</organism>
<evidence type="ECO:0000259" key="10">
    <source>
        <dbReference type="PROSITE" id="PS52029"/>
    </source>
</evidence>
<feature type="active site" description="Proton donor/acceptor" evidence="9">
    <location>
        <position position="136"/>
    </location>
</feature>
<keyword evidence="4" id="KW-0808">Transferase</keyword>
<name>A0ABS8CMQ9_9RHOB</name>
<keyword evidence="12" id="KW-1185">Reference proteome</keyword>
<dbReference type="EMBL" id="JACDXX010000010">
    <property type="protein sequence ID" value="MCB5410686.1"/>
    <property type="molecule type" value="Genomic_DNA"/>
</dbReference>
<evidence type="ECO:0000256" key="7">
    <source>
        <dbReference type="ARBA" id="ARBA00022984"/>
    </source>
</evidence>
<keyword evidence="6 9" id="KW-0133">Cell shape</keyword>
<feature type="domain" description="L,D-TPase catalytic" evidence="10">
    <location>
        <begin position="38"/>
        <end position="176"/>
    </location>
</feature>
<gene>
    <name evidence="11" type="ORF">H0485_11850</name>
</gene>
<keyword evidence="7 9" id="KW-0573">Peptidoglycan synthesis</keyword>